<accession>A0A1I1HI33</accession>
<dbReference type="STRING" id="283737.SAMN05660453_0023"/>
<evidence type="ECO:0000313" key="2">
    <source>
        <dbReference type="Proteomes" id="UP000199376"/>
    </source>
</evidence>
<reference evidence="1 2" key="1">
    <citation type="submission" date="2016-10" db="EMBL/GenBank/DDBJ databases">
        <authorList>
            <person name="de Groot N.N."/>
        </authorList>
    </citation>
    <scope>NUCLEOTIDE SEQUENCE [LARGE SCALE GENOMIC DNA]</scope>
    <source>
        <strain evidence="1 2">DSM 19113</strain>
    </source>
</reference>
<organism evidence="1 2">
    <name type="scientific">Fructobacillus durionis</name>
    <dbReference type="NCBI Taxonomy" id="283737"/>
    <lineage>
        <taxon>Bacteria</taxon>
        <taxon>Bacillati</taxon>
        <taxon>Bacillota</taxon>
        <taxon>Bacilli</taxon>
        <taxon>Lactobacillales</taxon>
        <taxon>Lactobacillaceae</taxon>
        <taxon>Fructobacillus</taxon>
    </lineage>
</organism>
<dbReference type="RefSeq" id="WP_091503281.1">
    <property type="nucleotide sequence ID" value="NZ_FOLI01000011.1"/>
</dbReference>
<proteinExistence type="predicted"/>
<evidence type="ECO:0008006" key="3">
    <source>
        <dbReference type="Google" id="ProtNLM"/>
    </source>
</evidence>
<sequence length="139" mass="16621">MTKKFTEEEYQKITEIADLYFDQQKLMVATFNLKNIYHYISYNEIVESEKARELSQELALIALPKSRDWAHEQFVDKEKKYYWSSKESFDGRFKVLIKNSDGYPMDAFYESPINSDGFTELEVREACYNPDMFDKEEVE</sequence>
<protein>
    <recommendedName>
        <fullName evidence="3">DUF1642 domain-containing protein</fullName>
    </recommendedName>
</protein>
<evidence type="ECO:0000313" key="1">
    <source>
        <dbReference type="EMBL" id="SFC23707.1"/>
    </source>
</evidence>
<gene>
    <name evidence="1" type="ORF">SAMN05660453_0023</name>
</gene>
<dbReference type="AlphaFoldDB" id="A0A1I1HI33"/>
<keyword evidence="2" id="KW-1185">Reference proteome</keyword>
<dbReference type="EMBL" id="FOLI01000011">
    <property type="protein sequence ID" value="SFC23707.1"/>
    <property type="molecule type" value="Genomic_DNA"/>
</dbReference>
<dbReference type="Proteomes" id="UP000199376">
    <property type="component" value="Unassembled WGS sequence"/>
</dbReference>
<name>A0A1I1HI33_9LACO</name>
<dbReference type="OrthoDB" id="2144194at2"/>